<dbReference type="RefSeq" id="WP_221408691.1">
    <property type="nucleotide sequence ID" value="NZ_FQWQ01000001.1"/>
</dbReference>
<dbReference type="Pfam" id="PF02687">
    <property type="entry name" value="FtsX"/>
    <property type="match status" value="2"/>
</dbReference>
<dbReference type="GO" id="GO:0022857">
    <property type="term" value="F:transmembrane transporter activity"/>
    <property type="evidence" value="ECO:0007669"/>
    <property type="project" value="TreeGrafter"/>
</dbReference>
<comment type="subcellular location">
    <subcellularLocation>
        <location evidence="1">Cell membrane</location>
        <topology evidence="1">Multi-pass membrane protein</topology>
    </subcellularLocation>
</comment>
<dbReference type="STRING" id="947013.SAMN04488109_2080"/>
<feature type="transmembrane region" description="Helical" evidence="7">
    <location>
        <begin position="805"/>
        <end position="825"/>
    </location>
</feature>
<accession>A0A1M5N3I3</accession>
<feature type="transmembrane region" description="Helical" evidence="7">
    <location>
        <begin position="837"/>
        <end position="857"/>
    </location>
</feature>
<evidence type="ECO:0000259" key="8">
    <source>
        <dbReference type="Pfam" id="PF02687"/>
    </source>
</evidence>
<dbReference type="Proteomes" id="UP000184212">
    <property type="component" value="Unassembled WGS sequence"/>
</dbReference>
<feature type="transmembrane region" description="Helical" evidence="7">
    <location>
        <begin position="417"/>
        <end position="435"/>
    </location>
</feature>
<organism evidence="10 11">
    <name type="scientific">Chryseolinea serpens</name>
    <dbReference type="NCBI Taxonomy" id="947013"/>
    <lineage>
        <taxon>Bacteria</taxon>
        <taxon>Pseudomonadati</taxon>
        <taxon>Bacteroidota</taxon>
        <taxon>Cytophagia</taxon>
        <taxon>Cytophagales</taxon>
        <taxon>Fulvivirgaceae</taxon>
        <taxon>Chryseolinea</taxon>
    </lineage>
</organism>
<dbReference type="NCBIfam" id="NF038404">
    <property type="entry name" value="perm_prefix_2"/>
    <property type="match status" value="1"/>
</dbReference>
<evidence type="ECO:0000313" key="10">
    <source>
        <dbReference type="EMBL" id="SHG83995.1"/>
    </source>
</evidence>
<evidence type="ECO:0000256" key="1">
    <source>
        <dbReference type="ARBA" id="ARBA00004651"/>
    </source>
</evidence>
<gene>
    <name evidence="10" type="ORF">SAMN04488109_2080</name>
</gene>
<keyword evidence="2" id="KW-1003">Cell membrane</keyword>
<dbReference type="PANTHER" id="PTHR30572">
    <property type="entry name" value="MEMBRANE COMPONENT OF TRANSPORTER-RELATED"/>
    <property type="match status" value="1"/>
</dbReference>
<keyword evidence="3 7" id="KW-0812">Transmembrane</keyword>
<dbReference type="Pfam" id="PF12704">
    <property type="entry name" value="MacB_PCD"/>
    <property type="match status" value="2"/>
</dbReference>
<dbReference type="InterPro" id="IPR047699">
    <property type="entry name" value="Permease_put_prefix"/>
</dbReference>
<feature type="domain" description="MacB-like periplasmic core" evidence="9">
    <location>
        <begin position="511"/>
        <end position="720"/>
    </location>
</feature>
<evidence type="ECO:0000256" key="3">
    <source>
        <dbReference type="ARBA" id="ARBA00022692"/>
    </source>
</evidence>
<evidence type="ECO:0000256" key="5">
    <source>
        <dbReference type="ARBA" id="ARBA00023136"/>
    </source>
</evidence>
<comment type="similarity">
    <text evidence="6">Belongs to the ABC-4 integral membrane protein family.</text>
</comment>
<sequence length="876" mass="97914">MKTQPPAPPKLFHRFFRWFCHPALKKYIEGDLLELYDERIKTGGKRTADVRFIIDVLLLLRPSIIRPANDTQPANHYAMFKSYFKIGWRTLLKNKGYSLINIGGLTTGMAVAILIGLWVFDELSYDTNFTHYDRIARVIQNQTFDGRVETWFNEAMQLGPELRTTYGNNFDHVIVGTFPGGHKLSYNEKNVTKSGSFMEPGLAEMLTLKMLSGTSPGPKDLNTILLSQSTAKALFGDDDPIEKTLQVDNRYDVKVAGVYEDLPDNSSFSDLHVILPWALIAGDLEQQQVGWGNSWFQCLVQVAEGADMKDVSAKIKDAKMKRVMATDSKKYKPELFLHPMNQWRLHSEFKDGVSVGGAIQSVWMMGIIGGFVLFLACINFMNLSTARSEKRAKEVGIRKTIGSVRAQLINQFFTESLLVAMIAFALSLLVVQLALPWFNEVSGKRISILWGAPWFWMACGTFAVVTGLIAGSYPALYLSAFQPIKVLKGTFSAGRFSTVPRKVLVVVQFTVSVTLVIGTLIIFRQIQYAQNRPIGYSINGCVSVPIKTDEIMKRFDVLRNELLQTGAVEEIAASESSVTSTYTTNSGFEWQGKNPDVSEEFVTVGITHDFGKTIGWQIKNGRDLSKDFASDSSGFIVNEATADYLGFENPVGQVIKWSNNGEWKILGVVKNMVTRSPYEPVRPMLFFLKSNRLSFIHYNIVTIKINPLVSAKEAIAKIEPIFKKYDPANAFEYTFADQEFGKKFDAEKRIGQLAFVFAALAIFISCLGLLGLASFVAEQRTKEIGIRKVLGASVSELWTLLSKDFVALVIISCVVASPVSFYFMNNWLAQYYYRITISWQVFAIASVGALLITLLTVSFQSIKAALANPVNSLRSE</sequence>
<dbReference type="PANTHER" id="PTHR30572:SF4">
    <property type="entry name" value="ABC TRANSPORTER PERMEASE YTRF"/>
    <property type="match status" value="1"/>
</dbReference>
<evidence type="ECO:0000256" key="7">
    <source>
        <dbReference type="SAM" id="Phobius"/>
    </source>
</evidence>
<dbReference type="InterPro" id="IPR003838">
    <property type="entry name" value="ABC3_permease_C"/>
</dbReference>
<dbReference type="AlphaFoldDB" id="A0A1M5N3I3"/>
<keyword evidence="4 7" id="KW-1133">Transmembrane helix</keyword>
<dbReference type="EMBL" id="FQWQ01000001">
    <property type="protein sequence ID" value="SHG83995.1"/>
    <property type="molecule type" value="Genomic_DNA"/>
</dbReference>
<evidence type="ECO:0000256" key="4">
    <source>
        <dbReference type="ARBA" id="ARBA00022989"/>
    </source>
</evidence>
<evidence type="ECO:0000259" key="9">
    <source>
        <dbReference type="Pfam" id="PF12704"/>
    </source>
</evidence>
<feature type="transmembrane region" description="Helical" evidence="7">
    <location>
        <begin position="99"/>
        <end position="120"/>
    </location>
</feature>
<keyword evidence="5 7" id="KW-0472">Membrane</keyword>
<feature type="transmembrane region" description="Helical" evidence="7">
    <location>
        <begin position="503"/>
        <end position="523"/>
    </location>
</feature>
<feature type="domain" description="ABC3 transporter permease C-terminal" evidence="8">
    <location>
        <begin position="367"/>
        <end position="482"/>
    </location>
</feature>
<feature type="transmembrane region" description="Helical" evidence="7">
    <location>
        <begin position="455"/>
        <end position="478"/>
    </location>
</feature>
<proteinExistence type="inferred from homology"/>
<dbReference type="InterPro" id="IPR025857">
    <property type="entry name" value="MacB_PCD"/>
</dbReference>
<feature type="transmembrane region" description="Helical" evidence="7">
    <location>
        <begin position="753"/>
        <end position="777"/>
    </location>
</feature>
<reference evidence="10 11" key="1">
    <citation type="submission" date="2016-11" db="EMBL/GenBank/DDBJ databases">
        <authorList>
            <person name="Jaros S."/>
            <person name="Januszkiewicz K."/>
            <person name="Wedrychowicz H."/>
        </authorList>
    </citation>
    <scope>NUCLEOTIDE SEQUENCE [LARGE SCALE GENOMIC DNA]</scope>
    <source>
        <strain evidence="10 11">DSM 24574</strain>
    </source>
</reference>
<evidence type="ECO:0000256" key="6">
    <source>
        <dbReference type="ARBA" id="ARBA00038076"/>
    </source>
</evidence>
<feature type="domain" description="ABC3 transporter permease C-terminal" evidence="8">
    <location>
        <begin position="755"/>
        <end position="865"/>
    </location>
</feature>
<name>A0A1M5N3I3_9BACT</name>
<protein>
    <submittedName>
        <fullName evidence="10">ABC-type antimicrobial peptide transport system, permease component</fullName>
    </submittedName>
</protein>
<feature type="transmembrane region" description="Helical" evidence="7">
    <location>
        <begin position="362"/>
        <end position="383"/>
    </location>
</feature>
<evidence type="ECO:0000313" key="11">
    <source>
        <dbReference type="Proteomes" id="UP000184212"/>
    </source>
</evidence>
<keyword evidence="11" id="KW-1185">Reference proteome</keyword>
<evidence type="ECO:0000256" key="2">
    <source>
        <dbReference type="ARBA" id="ARBA00022475"/>
    </source>
</evidence>
<dbReference type="InterPro" id="IPR050250">
    <property type="entry name" value="Macrolide_Exporter_MacB"/>
</dbReference>
<feature type="domain" description="MacB-like periplasmic core" evidence="9">
    <location>
        <begin position="98"/>
        <end position="317"/>
    </location>
</feature>
<dbReference type="GO" id="GO:0005886">
    <property type="term" value="C:plasma membrane"/>
    <property type="evidence" value="ECO:0007669"/>
    <property type="project" value="UniProtKB-SubCell"/>
</dbReference>